<dbReference type="EMBL" id="CM016762">
    <property type="protein sequence ID" value="TMS35213.1"/>
    <property type="molecule type" value="Genomic_DNA"/>
</dbReference>
<sequence>MMESTRYAAAVLACGSPFYVLASLAVFAKMNSCKQKLTQSCATGSRKAILNFAMKAAQHVPKKQSEEFPLQLYVIKPRNLHCA</sequence>
<proteinExistence type="predicted"/>
<dbReference type="EMBL" id="AZBU02000001">
    <property type="protein sequence ID" value="TMS35213.1"/>
    <property type="molecule type" value="Genomic_DNA"/>
</dbReference>
<evidence type="ECO:0000313" key="2">
    <source>
        <dbReference type="Proteomes" id="UP000298663"/>
    </source>
</evidence>
<protein>
    <submittedName>
        <fullName evidence="1">Uncharacterized protein</fullName>
    </submittedName>
</protein>
<dbReference type="AlphaFoldDB" id="A0A4V6I7R1"/>
<name>A0A4V6I7R1_STECR</name>
<keyword evidence="2" id="KW-1185">Reference proteome</keyword>
<reference evidence="1 2" key="2">
    <citation type="journal article" date="2019" name="G3 (Bethesda)">
        <title>Hybrid Assembly of the Genome of the Entomopathogenic Nematode Steinernema carpocapsae Identifies the X-Chromosome.</title>
        <authorList>
            <person name="Serra L."/>
            <person name="Macchietto M."/>
            <person name="Macias-Munoz A."/>
            <person name="McGill C.J."/>
            <person name="Rodriguez I.M."/>
            <person name="Rodriguez B."/>
            <person name="Murad R."/>
            <person name="Mortazavi A."/>
        </authorList>
    </citation>
    <scope>NUCLEOTIDE SEQUENCE [LARGE SCALE GENOMIC DNA]</scope>
    <source>
        <strain evidence="1 2">ALL</strain>
    </source>
</reference>
<dbReference type="Proteomes" id="UP000298663">
    <property type="component" value="Chromosome X"/>
</dbReference>
<reference evidence="1 2" key="1">
    <citation type="journal article" date="2015" name="Genome Biol.">
        <title>Comparative genomics of Steinernema reveals deeply conserved gene regulatory networks.</title>
        <authorList>
            <person name="Dillman A.R."/>
            <person name="Macchietto M."/>
            <person name="Porter C.F."/>
            <person name="Rogers A."/>
            <person name="Williams B."/>
            <person name="Antoshechkin I."/>
            <person name="Lee M.M."/>
            <person name="Goodwin Z."/>
            <person name="Lu X."/>
            <person name="Lewis E.E."/>
            <person name="Goodrich-Blair H."/>
            <person name="Stock S.P."/>
            <person name="Adams B.J."/>
            <person name="Sternberg P.W."/>
            <person name="Mortazavi A."/>
        </authorList>
    </citation>
    <scope>NUCLEOTIDE SEQUENCE [LARGE SCALE GENOMIC DNA]</scope>
    <source>
        <strain evidence="1 2">ALL</strain>
    </source>
</reference>
<gene>
    <name evidence="1" type="ORF">L596_002662</name>
</gene>
<organism evidence="1 2">
    <name type="scientific">Steinernema carpocapsae</name>
    <name type="common">Entomopathogenic nematode</name>
    <dbReference type="NCBI Taxonomy" id="34508"/>
    <lineage>
        <taxon>Eukaryota</taxon>
        <taxon>Metazoa</taxon>
        <taxon>Ecdysozoa</taxon>
        <taxon>Nematoda</taxon>
        <taxon>Chromadorea</taxon>
        <taxon>Rhabditida</taxon>
        <taxon>Tylenchina</taxon>
        <taxon>Panagrolaimomorpha</taxon>
        <taxon>Strongyloidoidea</taxon>
        <taxon>Steinernematidae</taxon>
        <taxon>Steinernema</taxon>
    </lineage>
</organism>
<accession>A0A4V6I7R1</accession>
<evidence type="ECO:0000313" key="1">
    <source>
        <dbReference type="EMBL" id="TMS35213.1"/>
    </source>
</evidence>
<comment type="caution">
    <text evidence="1">The sequence shown here is derived from an EMBL/GenBank/DDBJ whole genome shotgun (WGS) entry which is preliminary data.</text>
</comment>